<name>A0A7I7T050_9MYCO</name>
<gene>
    <name evidence="1" type="primary">hapE_2</name>
    <name evidence="1" type="ORF">MHEL_09370</name>
</gene>
<dbReference type="Gene3D" id="3.50.50.60">
    <property type="entry name" value="FAD/NAD(P)-binding domain"/>
    <property type="match status" value="2"/>
</dbReference>
<keyword evidence="2" id="KW-1185">Reference proteome</keyword>
<organism evidence="1 2">
    <name type="scientific">Mycolicibacterium helvum</name>
    <dbReference type="NCBI Taxonomy" id="1534349"/>
    <lineage>
        <taxon>Bacteria</taxon>
        <taxon>Bacillati</taxon>
        <taxon>Actinomycetota</taxon>
        <taxon>Actinomycetes</taxon>
        <taxon>Mycobacteriales</taxon>
        <taxon>Mycobacteriaceae</taxon>
        <taxon>Mycolicibacterium</taxon>
    </lineage>
</organism>
<dbReference type="SUPFAM" id="SSF51905">
    <property type="entry name" value="FAD/NAD(P)-binding domain"/>
    <property type="match status" value="2"/>
</dbReference>
<sequence length="506" mass="56488">MSHGFRRTPEVVIIGAGFGGMSVALQLKQAGIDTFTILEKQSEVGGVWQANDYPGAACDVPSVIYQFSDHLKPNWSRRFGSQSEIRDYIRQVSIESGVRPHIRFGVEVLSAEFDDDTLKWTVTLTDGETLTADILVGATGQLSRPRLPDVAGRDRFSGRQFHSAEWDYATELTGKRVIVVGGGASSIQIVPAIAKDVAHLTVIQRSPSWVVGKYDWTPGLVERTLSRIPAFLRAYHLAMWWWFEAKYPFVLHRSDGFRSVYERVWRKRMAKLLGDEQKYRACNPDYRMGCARLLLSNEWYQTLARPDVSVVRSNVVSMDESGVVVSDGTHIDADVVIWCTGFTATEYLAPITITGRDGADLHQRWKDGPEAYLGVSTPDFPNMFMSYGPNTGSLTNTITSMLEYQAGYIRQAVEYIGRNGGAYSISPSVHDDFNDELERRLKGTIFTSGCPGWYSTAGGKVTTVWAGSHTEYKRRIADFDAAVYERITPTADRVRQIMPLGEDASL</sequence>
<evidence type="ECO:0000313" key="1">
    <source>
        <dbReference type="EMBL" id="BBY62694.1"/>
    </source>
</evidence>
<dbReference type="PRINTS" id="PR00368">
    <property type="entry name" value="FADPNR"/>
</dbReference>
<dbReference type="InterPro" id="IPR036188">
    <property type="entry name" value="FAD/NAD-bd_sf"/>
</dbReference>
<dbReference type="RefSeq" id="WP_163746466.1">
    <property type="nucleotide sequence ID" value="NZ_AP022596.1"/>
</dbReference>
<keyword evidence="1" id="KW-0503">Monooxygenase</keyword>
<dbReference type="KEGG" id="mhev:MHEL_09370"/>
<dbReference type="Pfam" id="PF13738">
    <property type="entry name" value="Pyr_redox_3"/>
    <property type="match status" value="1"/>
</dbReference>
<dbReference type="InterPro" id="IPR051209">
    <property type="entry name" value="FAD-bind_Monooxygenase_sf"/>
</dbReference>
<dbReference type="PANTHER" id="PTHR42877:SF4">
    <property type="entry name" value="FAD_NAD(P)-BINDING DOMAIN-CONTAINING PROTEIN-RELATED"/>
    <property type="match status" value="1"/>
</dbReference>
<dbReference type="EMBL" id="AP022596">
    <property type="protein sequence ID" value="BBY62694.1"/>
    <property type="molecule type" value="Genomic_DNA"/>
</dbReference>
<proteinExistence type="predicted"/>
<reference evidence="1 2" key="1">
    <citation type="journal article" date="2019" name="Emerg. Microbes Infect.">
        <title>Comprehensive subspecies identification of 175 nontuberculous mycobacteria species based on 7547 genomic profiles.</title>
        <authorList>
            <person name="Matsumoto Y."/>
            <person name="Kinjo T."/>
            <person name="Motooka D."/>
            <person name="Nabeya D."/>
            <person name="Jung N."/>
            <person name="Uechi K."/>
            <person name="Horii T."/>
            <person name="Iida T."/>
            <person name="Fujita J."/>
            <person name="Nakamura S."/>
        </authorList>
    </citation>
    <scope>NUCLEOTIDE SEQUENCE [LARGE SCALE GENOMIC DNA]</scope>
    <source>
        <strain evidence="1 2">JCM 30396</strain>
    </source>
</reference>
<dbReference type="PRINTS" id="PR00411">
    <property type="entry name" value="PNDRDTASEI"/>
</dbReference>
<dbReference type="AlphaFoldDB" id="A0A7I7T050"/>
<keyword evidence="1" id="KW-0560">Oxidoreductase</keyword>
<protein>
    <submittedName>
        <fullName evidence="1">4-hydroxyacetophenone monooxygenase</fullName>
    </submittedName>
</protein>
<accession>A0A7I7T050</accession>
<dbReference type="GO" id="GO:0004497">
    <property type="term" value="F:monooxygenase activity"/>
    <property type="evidence" value="ECO:0007669"/>
    <property type="project" value="UniProtKB-KW"/>
</dbReference>
<dbReference type="PANTHER" id="PTHR42877">
    <property type="entry name" value="L-ORNITHINE N(5)-MONOOXYGENASE-RELATED"/>
    <property type="match status" value="1"/>
</dbReference>
<evidence type="ECO:0000313" key="2">
    <source>
        <dbReference type="Proteomes" id="UP000467148"/>
    </source>
</evidence>
<dbReference type="Proteomes" id="UP000467148">
    <property type="component" value="Chromosome"/>
</dbReference>